<comment type="caution">
    <text evidence="3">The sequence shown here is derived from an EMBL/GenBank/DDBJ whole genome shotgun (WGS) entry which is preliminary data.</text>
</comment>
<keyword evidence="3" id="KW-0808">Transferase</keyword>
<dbReference type="Proteomes" id="UP000030345">
    <property type="component" value="Unassembled WGS sequence"/>
</dbReference>
<dbReference type="EC" id="2.7.13.3" evidence="2"/>
<gene>
    <name evidence="3" type="ORF">EV02_1379</name>
</gene>
<dbReference type="EMBL" id="JNAS01000002">
    <property type="protein sequence ID" value="KGG08706.1"/>
    <property type="molecule type" value="Genomic_DNA"/>
</dbReference>
<dbReference type="GO" id="GO:0000155">
    <property type="term" value="F:phosphorelay sensor kinase activity"/>
    <property type="evidence" value="ECO:0007669"/>
    <property type="project" value="InterPro"/>
</dbReference>
<dbReference type="SUPFAM" id="SSF47384">
    <property type="entry name" value="Homodimeric domain of signal transducing histidine kinase"/>
    <property type="match status" value="1"/>
</dbReference>
<evidence type="ECO:0000256" key="2">
    <source>
        <dbReference type="ARBA" id="ARBA00012438"/>
    </source>
</evidence>
<dbReference type="eggNOG" id="COG2205">
    <property type="taxonomic scope" value="Bacteria"/>
</dbReference>
<dbReference type="Gene3D" id="1.10.287.130">
    <property type="match status" value="1"/>
</dbReference>
<sequence length="454" mass="51770">MKSLITIKKIQELLMKGVQTIYVDDDTSRRMWWASLEVIQKDFLSQNYKQGGIWIASPLPAFNDKKFLNQLNGWLWSPEGFSYFQNENAGFLPVNNSEKIKKDFDLVSNYKVLNLCQEDGYEPFLMIITPNFQCVLSIVGEKDKKILLMKCDEESLKLSIELMHAKLNQENYEEGVKFRNAINNLGNLNINHQFEKLFWPILSAKLANNTPSHNIQNFVKNDEKNVQITEAKLLRAISHEVRTPLATIKTLISSTLKKYRMDESIRNRLIQIDNECNEQIDRFGLIFNAAELVSNEVPSLNNLAKINLAEIFKKLAPSWNDQLNRRGISLKIDIPSQLPQILSDSEKLELMLSGLINKNTRGLKEGSTLILELRPAGQKLKLQLKVQKLESNQKEIPKKDNGSDIGPVLNWNPQTGSLQLSQNATQKLLASLGGRVTQRRDTGLTVFFPISDSK</sequence>
<evidence type="ECO:0000256" key="1">
    <source>
        <dbReference type="ARBA" id="ARBA00000085"/>
    </source>
</evidence>
<dbReference type="Gene3D" id="3.30.565.10">
    <property type="entry name" value="Histidine kinase-like ATPase, C-terminal domain"/>
    <property type="match status" value="1"/>
</dbReference>
<evidence type="ECO:0000313" key="3">
    <source>
        <dbReference type="EMBL" id="KGG08706.1"/>
    </source>
</evidence>
<evidence type="ECO:0000313" key="4">
    <source>
        <dbReference type="Proteomes" id="UP000030345"/>
    </source>
</evidence>
<dbReference type="RefSeq" id="WP_032520032.1">
    <property type="nucleotide sequence ID" value="NZ_CP138981.1"/>
</dbReference>
<reference evidence="4" key="1">
    <citation type="journal article" date="2014" name="Sci. Data">
        <title>Genomes of diverse isolates of the marine cyanobacterium Prochlorococcus.</title>
        <authorList>
            <person name="Biller S."/>
            <person name="Berube P."/>
            <person name="Thompson J."/>
            <person name="Kelly L."/>
            <person name="Roggensack S."/>
            <person name="Awad L."/>
            <person name="Roache-Johnson K."/>
            <person name="Ding H."/>
            <person name="Giovannoni S.J."/>
            <person name="Moore L.R."/>
            <person name="Chisholm S.W."/>
        </authorList>
    </citation>
    <scope>NUCLEOTIDE SEQUENCE [LARGE SCALE GENOMIC DNA]</scope>
    <source>
        <strain evidence="4">SB</strain>
    </source>
</reference>
<dbReference type="OrthoDB" id="537027at2"/>
<protein>
    <recommendedName>
        <fullName evidence="2">histidine kinase</fullName>
        <ecNumber evidence="2">2.7.13.3</ecNumber>
    </recommendedName>
</protein>
<accession>A0A0A2B4C2</accession>
<dbReference type="InterPro" id="IPR036097">
    <property type="entry name" value="HisK_dim/P_sf"/>
</dbReference>
<dbReference type="STRING" id="59926.EV02_1379"/>
<keyword evidence="3" id="KW-0418">Kinase</keyword>
<dbReference type="InterPro" id="IPR036890">
    <property type="entry name" value="HATPase_C_sf"/>
</dbReference>
<name>A0A0A2B4C2_PROMR</name>
<dbReference type="CDD" id="cd00082">
    <property type="entry name" value="HisKA"/>
    <property type="match status" value="1"/>
</dbReference>
<comment type="catalytic activity">
    <reaction evidence="1">
        <text>ATP + protein L-histidine = ADP + protein N-phospho-L-histidine.</text>
        <dbReference type="EC" id="2.7.13.3"/>
    </reaction>
</comment>
<proteinExistence type="predicted"/>
<dbReference type="AlphaFoldDB" id="A0A0A2B4C2"/>
<organism evidence="3 4">
    <name type="scientific">Prochlorococcus marinus str. SB</name>
    <dbReference type="NCBI Taxonomy" id="59926"/>
    <lineage>
        <taxon>Bacteria</taxon>
        <taxon>Bacillati</taxon>
        <taxon>Cyanobacteriota</taxon>
        <taxon>Cyanophyceae</taxon>
        <taxon>Synechococcales</taxon>
        <taxon>Prochlorococcaceae</taxon>
        <taxon>Prochlorococcus</taxon>
    </lineage>
</organism>
<dbReference type="InterPro" id="IPR003661">
    <property type="entry name" value="HisK_dim/P_dom"/>
</dbReference>